<gene>
    <name evidence="3" type="ORF">GWK08_05075</name>
</gene>
<feature type="chain" id="PRO_5026873349" evidence="2">
    <location>
        <begin position="22"/>
        <end position="414"/>
    </location>
</feature>
<keyword evidence="2" id="KW-0732">Signal</keyword>
<dbReference type="InterPro" id="IPR050583">
    <property type="entry name" value="Mycobacterial_A85_antigen"/>
</dbReference>
<dbReference type="PROSITE" id="PS50293">
    <property type="entry name" value="TPR_REGION"/>
    <property type="match status" value="1"/>
</dbReference>
<dbReference type="SMART" id="SM00028">
    <property type="entry name" value="TPR"/>
    <property type="match status" value="2"/>
</dbReference>
<sequence length="414" mass="48283">MNNRALLFLFLACFCLNFSFAQNSGADNVIGKRFQINSEILGQEREIQVLLPESYTGSEKKYPVVFLLDGQRLFLYGASLLKSFTQFEQTPEFIVVGINNSYPQRFGHFSSGAEKFQEFIEKDILNFIDTNFRTSGERILFAWEYAGSFAIGAMISRPELFGAYLIASPFPLNEKVPAMADMLSQKQDLDKFLYFSVSVHEDVVGRGTESLDSLLRKSAPKALNWKYKKFQDEEHRSTPYPTLYHGLKHYYKYYPELQFTSLNELEKAGGIPYVYDYYKKRAKQFGFSPELTSWTKFTIIRNAIRADNYKSFDDFVNRFKTKEFISGLRNNRPYSIGEFYEKYKEYDKALEIYNILREKQADNARPYYAIGNVYFAQGNTKEAEKNYKRAVELAEKNGDRRLERYREALNGLKK</sequence>
<dbReference type="PROSITE" id="PS50005">
    <property type="entry name" value="TPR"/>
    <property type="match status" value="1"/>
</dbReference>
<dbReference type="Gene3D" id="3.40.50.1820">
    <property type="entry name" value="alpha/beta hydrolase"/>
    <property type="match status" value="1"/>
</dbReference>
<dbReference type="InterPro" id="IPR000801">
    <property type="entry name" value="Esterase-like"/>
</dbReference>
<dbReference type="PANTHER" id="PTHR48098:SF6">
    <property type="entry name" value="FERRI-BACILLIBACTIN ESTERASE BESA"/>
    <property type="match status" value="1"/>
</dbReference>
<proteinExistence type="predicted"/>
<dbReference type="Pfam" id="PF13424">
    <property type="entry name" value="TPR_12"/>
    <property type="match status" value="1"/>
</dbReference>
<evidence type="ECO:0000313" key="3">
    <source>
        <dbReference type="EMBL" id="NER12801.1"/>
    </source>
</evidence>
<protein>
    <submittedName>
        <fullName evidence="3">Tetratricopeptide repeat protein</fullName>
    </submittedName>
</protein>
<dbReference type="PANTHER" id="PTHR48098">
    <property type="entry name" value="ENTEROCHELIN ESTERASE-RELATED"/>
    <property type="match status" value="1"/>
</dbReference>
<organism evidence="3 4">
    <name type="scientific">Leptobacterium flavescens</name>
    <dbReference type="NCBI Taxonomy" id="472055"/>
    <lineage>
        <taxon>Bacteria</taxon>
        <taxon>Pseudomonadati</taxon>
        <taxon>Bacteroidota</taxon>
        <taxon>Flavobacteriia</taxon>
        <taxon>Flavobacteriales</taxon>
        <taxon>Flavobacteriaceae</taxon>
        <taxon>Leptobacterium</taxon>
    </lineage>
</organism>
<evidence type="ECO:0000256" key="2">
    <source>
        <dbReference type="SAM" id="SignalP"/>
    </source>
</evidence>
<accession>A0A6P0UHJ2</accession>
<name>A0A6P0UHJ2_9FLAO</name>
<keyword evidence="4" id="KW-1185">Reference proteome</keyword>
<reference evidence="3 4" key="1">
    <citation type="submission" date="2020-01" db="EMBL/GenBank/DDBJ databases">
        <title>Leptobacterium flavescens.</title>
        <authorList>
            <person name="Wang G."/>
        </authorList>
    </citation>
    <scope>NUCLEOTIDE SEQUENCE [LARGE SCALE GENOMIC DNA]</scope>
    <source>
        <strain evidence="3 4">KCTC 22160</strain>
    </source>
</reference>
<evidence type="ECO:0000313" key="4">
    <source>
        <dbReference type="Proteomes" id="UP000468581"/>
    </source>
</evidence>
<dbReference type="InterPro" id="IPR011990">
    <property type="entry name" value="TPR-like_helical_dom_sf"/>
</dbReference>
<dbReference type="Pfam" id="PF00756">
    <property type="entry name" value="Esterase"/>
    <property type="match status" value="1"/>
</dbReference>
<dbReference type="Gene3D" id="1.25.40.10">
    <property type="entry name" value="Tetratricopeptide repeat domain"/>
    <property type="match status" value="1"/>
</dbReference>
<dbReference type="SUPFAM" id="SSF48452">
    <property type="entry name" value="TPR-like"/>
    <property type="match status" value="1"/>
</dbReference>
<keyword evidence="1" id="KW-0802">TPR repeat</keyword>
<feature type="signal peptide" evidence="2">
    <location>
        <begin position="1"/>
        <end position="21"/>
    </location>
</feature>
<dbReference type="SUPFAM" id="SSF53474">
    <property type="entry name" value="alpha/beta-Hydrolases"/>
    <property type="match status" value="1"/>
</dbReference>
<dbReference type="EMBL" id="JAABOO010000001">
    <property type="protein sequence ID" value="NER12801.1"/>
    <property type="molecule type" value="Genomic_DNA"/>
</dbReference>
<dbReference type="RefSeq" id="WP_163605811.1">
    <property type="nucleotide sequence ID" value="NZ_JAABOO010000001.1"/>
</dbReference>
<dbReference type="Proteomes" id="UP000468581">
    <property type="component" value="Unassembled WGS sequence"/>
</dbReference>
<dbReference type="InterPro" id="IPR029058">
    <property type="entry name" value="AB_hydrolase_fold"/>
</dbReference>
<comment type="caution">
    <text evidence="3">The sequence shown here is derived from an EMBL/GenBank/DDBJ whole genome shotgun (WGS) entry which is preliminary data.</text>
</comment>
<dbReference type="AlphaFoldDB" id="A0A6P0UHJ2"/>
<evidence type="ECO:0000256" key="1">
    <source>
        <dbReference type="PROSITE-ProRule" id="PRU00339"/>
    </source>
</evidence>
<feature type="repeat" description="TPR" evidence="1">
    <location>
        <begin position="364"/>
        <end position="397"/>
    </location>
</feature>
<dbReference type="InterPro" id="IPR019734">
    <property type="entry name" value="TPR_rpt"/>
</dbReference>